<evidence type="ECO:0000313" key="2">
    <source>
        <dbReference type="Proteomes" id="UP000198677"/>
    </source>
</evidence>
<dbReference type="AlphaFoldDB" id="A0A1H7YMJ5"/>
<keyword evidence="2" id="KW-1185">Reference proteome</keyword>
<gene>
    <name evidence="1" type="ORF">SAMN05444583_1431</name>
</gene>
<accession>A0A1H7YMJ5</accession>
<reference evidence="2" key="1">
    <citation type="submission" date="2016-10" db="EMBL/GenBank/DDBJ databases">
        <authorList>
            <person name="Varghese N."/>
            <person name="Submissions S."/>
        </authorList>
    </citation>
    <scope>NUCLEOTIDE SEQUENCE [LARGE SCALE GENOMIC DNA]</scope>
    <source>
        <strain evidence="2">DSM 44675</strain>
    </source>
</reference>
<organism evidence="1 2">
    <name type="scientific">Rhodococcus maanshanensis</name>
    <dbReference type="NCBI Taxonomy" id="183556"/>
    <lineage>
        <taxon>Bacteria</taxon>
        <taxon>Bacillati</taxon>
        <taxon>Actinomycetota</taxon>
        <taxon>Actinomycetes</taxon>
        <taxon>Mycobacteriales</taxon>
        <taxon>Nocardiaceae</taxon>
        <taxon>Rhodococcus</taxon>
    </lineage>
</organism>
<name>A0A1H7YMJ5_9NOCA</name>
<dbReference type="EMBL" id="FOAW01000043">
    <property type="protein sequence ID" value="SEM47466.1"/>
    <property type="molecule type" value="Genomic_DNA"/>
</dbReference>
<protein>
    <submittedName>
        <fullName evidence="1">Uncharacterized protein</fullName>
    </submittedName>
</protein>
<dbReference type="Proteomes" id="UP000198677">
    <property type="component" value="Unassembled WGS sequence"/>
</dbReference>
<proteinExistence type="predicted"/>
<sequence>MARVGIAHNDLVVLINRATPSGIVVSAAARRCSAGDGSDTGWVSITRCRDLTAARWIEQRPEDWGRLAARGPVCFDRYSRLRIIPDPAFPGQRETDVHVGADALHDTDQIGVVLAALARYTETPDDCYFLVWEGWPSFHSDGPFPRVAIPNRGYYLFHGSLADFPYWNSQFEALLGDKDAPTPSFVWPADRAWCVTCDVDPHFATIGASAEAIAATLALPEVDVVVDDPDVEPPYYC</sequence>
<evidence type="ECO:0000313" key="1">
    <source>
        <dbReference type="EMBL" id="SEM47466.1"/>
    </source>
</evidence>